<proteinExistence type="predicted"/>
<dbReference type="AlphaFoldDB" id="A0ABC8SRZ2"/>
<comment type="caution">
    <text evidence="1">The sequence shown here is derived from an EMBL/GenBank/DDBJ whole genome shotgun (WGS) entry which is preliminary data.</text>
</comment>
<dbReference type="InterPro" id="IPR036910">
    <property type="entry name" value="HMG_box_dom_sf"/>
</dbReference>
<dbReference type="Gene3D" id="1.10.30.10">
    <property type="entry name" value="High mobility group box domain"/>
    <property type="match status" value="1"/>
</dbReference>
<evidence type="ECO:0000313" key="1">
    <source>
        <dbReference type="EMBL" id="CAK9157944.1"/>
    </source>
</evidence>
<accession>A0ABC8SRZ2</accession>
<evidence type="ECO:0000313" key="2">
    <source>
        <dbReference type="Proteomes" id="UP001642360"/>
    </source>
</evidence>
<reference evidence="1 2" key="1">
    <citation type="submission" date="2024-02" db="EMBL/GenBank/DDBJ databases">
        <authorList>
            <person name="Vignale AGUSTIN F."/>
            <person name="Sosa J E."/>
            <person name="Modenutti C."/>
        </authorList>
    </citation>
    <scope>NUCLEOTIDE SEQUENCE [LARGE SCALE GENOMIC DNA]</scope>
</reference>
<dbReference type="EMBL" id="CAUOFW020003082">
    <property type="protein sequence ID" value="CAK9157944.1"/>
    <property type="molecule type" value="Genomic_DNA"/>
</dbReference>
<dbReference type="SUPFAM" id="SSF47095">
    <property type="entry name" value="HMG-box"/>
    <property type="match status" value="1"/>
</dbReference>
<sequence length="115" mass="13039">MTPNANHVDEDRNANAEAQSHAIDWIPKTEGCNIVTRLGNGVLSPVTYYPSNGGLVRGNLSARNEGVSRKKASKRLSEMWCNLPHNEKKVLENMAFKDNTRYQRQCFLLRSHVRD</sequence>
<protein>
    <submittedName>
        <fullName evidence="1">Uncharacterized protein</fullName>
    </submittedName>
</protein>
<gene>
    <name evidence="1" type="ORF">ILEXP_LOCUS26515</name>
</gene>
<name>A0ABC8SRZ2_9AQUA</name>
<keyword evidence="2" id="KW-1185">Reference proteome</keyword>
<dbReference type="Proteomes" id="UP001642360">
    <property type="component" value="Unassembled WGS sequence"/>
</dbReference>
<organism evidence="1 2">
    <name type="scientific">Ilex paraguariensis</name>
    <name type="common">yerba mate</name>
    <dbReference type="NCBI Taxonomy" id="185542"/>
    <lineage>
        <taxon>Eukaryota</taxon>
        <taxon>Viridiplantae</taxon>
        <taxon>Streptophyta</taxon>
        <taxon>Embryophyta</taxon>
        <taxon>Tracheophyta</taxon>
        <taxon>Spermatophyta</taxon>
        <taxon>Magnoliopsida</taxon>
        <taxon>eudicotyledons</taxon>
        <taxon>Gunneridae</taxon>
        <taxon>Pentapetalae</taxon>
        <taxon>asterids</taxon>
        <taxon>campanulids</taxon>
        <taxon>Aquifoliales</taxon>
        <taxon>Aquifoliaceae</taxon>
        <taxon>Ilex</taxon>
    </lineage>
</organism>